<evidence type="ECO:0000313" key="4">
    <source>
        <dbReference type="Proteomes" id="UP001203338"/>
    </source>
</evidence>
<feature type="compositionally biased region" description="Polar residues" evidence="1">
    <location>
        <begin position="796"/>
        <end position="808"/>
    </location>
</feature>
<sequence>MNRRFFSQAFAFILMALLLMNSITAQADTGTGSIRIVDVASPGNRTYEAKTTFQAEEDTPPTSFESLLRLSLPTEDGQMKTSVFTFAGKTLLDGVEYTLTPQPNSEDEEPVKAGIQFQSTSLKKSTRKSRKARAASGEPEHEYVLQWLTEDNSYANDDEVSVIKASHPLTLCSLESTEEEAKNQSVDLGSVITLLVTKLHSSDSTEEALKQGAEKIGFFTLPDKNKLVLEKATVYDPKNKAISTDTHHLPTHLLKAKKTVERVYLVPTEKQLDEDHSLRFVTDPDIPELIRSLPFLLSDHSVFVQIKQTASSELVFELIPYFHGSLAEAAANVSRSSDMYAFIKLDTVNLVINHEDGTERTATSSLSTKIPDMSDPKTVFTNMLERIDLIAALTCLAYQVKNKGKEQTAPSSQTMIRQTPEQASKHDNGWISESAHELDPDFSFPAPSTQRTLLRYSRTRDRLHMLLAKLSPGAPKTFGAFLLGDNVWHIMDYRIVSSYEYEVSLYPFQHDPAKELAAELKEHLLNRIASGMVLAERQLNIEISPYNDLIVTLKELGKSPFVYNEKVDNLERDSVFVDPATLKALPDQHEFVPSLMAALEVLAEPDQLKHMPLNTLITSYQTLKANRPWFGETSQFFTDKARNNTLVPHRKGKFGRETRRLIRAAFHPATVTVLGLASGGMGVGAYAGGIPFIPLADSTLMGGAIVTALSPFGKLAYEYPKTLLAGLVIGGTATAAFQHYSARANELPNNSTTTQPPANQTSVADSSSTPSSSDIQWKCGSHLRIPEGQNPDHDCLSSSNVQPPNSASPVVGDEVPPSSTPDLHPGGKADGTGKVNNS</sequence>
<gene>
    <name evidence="3" type="ORF">M3P05_14425</name>
</gene>
<evidence type="ECO:0000256" key="1">
    <source>
        <dbReference type="SAM" id="MobiDB-lite"/>
    </source>
</evidence>
<feature type="compositionally biased region" description="Polar residues" evidence="1">
    <location>
        <begin position="747"/>
        <end position="761"/>
    </location>
</feature>
<feature type="compositionally biased region" description="Low complexity" evidence="1">
    <location>
        <begin position="762"/>
        <end position="773"/>
    </location>
</feature>
<dbReference type="Proteomes" id="UP001203338">
    <property type="component" value="Unassembled WGS sequence"/>
</dbReference>
<reference evidence="3 4" key="1">
    <citation type="submission" date="2022-05" db="EMBL/GenBank/DDBJ databases">
        <authorList>
            <person name="Park J.-S."/>
        </authorList>
    </citation>
    <scope>NUCLEOTIDE SEQUENCE [LARGE SCALE GENOMIC DNA]</scope>
    <source>
        <strain evidence="3 4">2012CJ34-2</strain>
    </source>
</reference>
<proteinExistence type="predicted"/>
<organism evidence="3 4">
    <name type="scientific">Parendozoicomonas callyspongiae</name>
    <dbReference type="NCBI Taxonomy" id="2942213"/>
    <lineage>
        <taxon>Bacteria</taxon>
        <taxon>Pseudomonadati</taxon>
        <taxon>Pseudomonadota</taxon>
        <taxon>Gammaproteobacteria</taxon>
        <taxon>Oceanospirillales</taxon>
        <taxon>Endozoicomonadaceae</taxon>
        <taxon>Parendozoicomonas</taxon>
    </lineage>
</organism>
<feature type="signal peptide" evidence="2">
    <location>
        <begin position="1"/>
        <end position="27"/>
    </location>
</feature>
<evidence type="ECO:0000313" key="3">
    <source>
        <dbReference type="EMBL" id="MCL6271118.1"/>
    </source>
</evidence>
<dbReference type="EMBL" id="JAMFLX010000020">
    <property type="protein sequence ID" value="MCL6271118.1"/>
    <property type="molecule type" value="Genomic_DNA"/>
</dbReference>
<accession>A0ABT0PIG1</accession>
<keyword evidence="4" id="KW-1185">Reference proteome</keyword>
<keyword evidence="2" id="KW-0732">Signal</keyword>
<dbReference type="RefSeq" id="WP_249700475.1">
    <property type="nucleotide sequence ID" value="NZ_JAMFLX010000020.1"/>
</dbReference>
<name>A0ABT0PIG1_9GAMM</name>
<feature type="chain" id="PRO_5045248221" evidence="2">
    <location>
        <begin position="28"/>
        <end position="838"/>
    </location>
</feature>
<protein>
    <submittedName>
        <fullName evidence="3">Uncharacterized protein</fullName>
    </submittedName>
</protein>
<comment type="caution">
    <text evidence="3">The sequence shown here is derived from an EMBL/GenBank/DDBJ whole genome shotgun (WGS) entry which is preliminary data.</text>
</comment>
<feature type="region of interest" description="Disordered" evidence="1">
    <location>
        <begin position="746"/>
        <end position="838"/>
    </location>
</feature>
<evidence type="ECO:0000256" key="2">
    <source>
        <dbReference type="SAM" id="SignalP"/>
    </source>
</evidence>